<dbReference type="PROSITE" id="PS50113">
    <property type="entry name" value="PAC"/>
    <property type="match status" value="1"/>
</dbReference>
<dbReference type="Proteomes" id="UP000198814">
    <property type="component" value="Unassembled WGS sequence"/>
</dbReference>
<dbReference type="Gene3D" id="3.30.70.270">
    <property type="match status" value="1"/>
</dbReference>
<protein>
    <submittedName>
        <fullName evidence="7">PAS domain S-box-containing protein/diguanylate cyclase (GGDEF) domain-containing protein</fullName>
    </submittedName>
</protein>
<dbReference type="Gene3D" id="3.20.20.450">
    <property type="entry name" value="EAL domain"/>
    <property type="match status" value="1"/>
</dbReference>
<dbReference type="SMART" id="SM00267">
    <property type="entry name" value="GGDEF"/>
    <property type="match status" value="1"/>
</dbReference>
<dbReference type="SUPFAM" id="SSF55785">
    <property type="entry name" value="PYP-like sensor domain (PAS domain)"/>
    <property type="match status" value="1"/>
</dbReference>
<dbReference type="PROSITE" id="PS50112">
    <property type="entry name" value="PAS"/>
    <property type="match status" value="1"/>
</dbReference>
<dbReference type="SUPFAM" id="SSF141868">
    <property type="entry name" value="EAL domain-like"/>
    <property type="match status" value="1"/>
</dbReference>
<dbReference type="SMART" id="SM00091">
    <property type="entry name" value="PAS"/>
    <property type="match status" value="1"/>
</dbReference>
<dbReference type="InterPro" id="IPR029787">
    <property type="entry name" value="Nucleotide_cyclase"/>
</dbReference>
<proteinExistence type="predicted"/>
<dbReference type="STRING" id="42354.SAMN05216333_103121"/>
<gene>
    <name evidence="7" type="ORF">SAMN05216333_103121</name>
</gene>
<dbReference type="InterPro" id="IPR000700">
    <property type="entry name" value="PAS-assoc_C"/>
</dbReference>
<dbReference type="FunFam" id="3.30.70.270:FF:000001">
    <property type="entry name" value="Diguanylate cyclase domain protein"/>
    <property type="match status" value="1"/>
</dbReference>
<keyword evidence="8" id="KW-1185">Reference proteome</keyword>
<comment type="catalytic activity">
    <reaction evidence="1">
        <text>3',3'-c-di-GMP + H2O = 5'-phosphoguanylyl(3'-&gt;5')guanosine + H(+)</text>
        <dbReference type="Rhea" id="RHEA:24902"/>
        <dbReference type="ChEBI" id="CHEBI:15377"/>
        <dbReference type="ChEBI" id="CHEBI:15378"/>
        <dbReference type="ChEBI" id="CHEBI:58754"/>
        <dbReference type="ChEBI" id="CHEBI:58805"/>
        <dbReference type="EC" id="3.1.4.52"/>
    </reaction>
    <physiologicalReaction direction="left-to-right" evidence="1">
        <dbReference type="Rhea" id="RHEA:24903"/>
    </physiologicalReaction>
</comment>
<dbReference type="Pfam" id="PF13426">
    <property type="entry name" value="PAS_9"/>
    <property type="match status" value="1"/>
</dbReference>
<evidence type="ECO:0000313" key="8">
    <source>
        <dbReference type="Proteomes" id="UP000198814"/>
    </source>
</evidence>
<dbReference type="InterPro" id="IPR035965">
    <property type="entry name" value="PAS-like_dom_sf"/>
</dbReference>
<reference evidence="8" key="1">
    <citation type="submission" date="2016-10" db="EMBL/GenBank/DDBJ databases">
        <authorList>
            <person name="Varghese N."/>
            <person name="Submissions S."/>
        </authorList>
    </citation>
    <scope>NUCLEOTIDE SEQUENCE [LARGE SCALE GENOMIC DNA]</scope>
    <source>
        <strain evidence="8">Nm76</strain>
    </source>
</reference>
<dbReference type="InterPro" id="IPR001633">
    <property type="entry name" value="EAL_dom"/>
</dbReference>
<feature type="transmembrane region" description="Helical" evidence="2">
    <location>
        <begin position="31"/>
        <end position="51"/>
    </location>
</feature>
<dbReference type="InterPro" id="IPR000160">
    <property type="entry name" value="GGDEF_dom"/>
</dbReference>
<feature type="domain" description="GGDEF" evidence="6">
    <location>
        <begin position="641"/>
        <end position="774"/>
    </location>
</feature>
<dbReference type="InterPro" id="IPR000014">
    <property type="entry name" value="PAS"/>
</dbReference>
<dbReference type="CDD" id="cd00130">
    <property type="entry name" value="PAS"/>
    <property type="match status" value="1"/>
</dbReference>
<dbReference type="InterPro" id="IPR043128">
    <property type="entry name" value="Rev_trsase/Diguanyl_cyclase"/>
</dbReference>
<dbReference type="SUPFAM" id="SSF55073">
    <property type="entry name" value="Nucleotide cyclase"/>
    <property type="match status" value="1"/>
</dbReference>
<feature type="domain" description="PAC" evidence="4">
    <location>
        <begin position="434"/>
        <end position="488"/>
    </location>
</feature>
<evidence type="ECO:0000256" key="1">
    <source>
        <dbReference type="ARBA" id="ARBA00051114"/>
    </source>
</evidence>
<sequence length="1050" mass="118362">MPYAETTPTDRPIDIRQNMFRFFINQDDKKIRVISGLTLSILILSAGFSVYSVMQPQTEAMATSGLRATLENTVRLIENQISHSLANSRAISVNTVLIESLEKLNAAESGNEDIAVLLKTTEKILTTSFSGIKIYDSEDNLIVDAGINSSHAHPGIELSATPGIRTILLWQEQFIIRNSLPVLNGKNHVIGRITTEEHIPDLTRIFKEAVLIGRTGDFLLCAPVQESNLDMNCFVRGLDGSQFKRMQRIMHNKPLPVHFALEGQNGVKFTKDYRQMDVVAAHSPVAFGLGAVLKMDEKELYGNFSEQIITILFYLALLVLAGMAIVYWLTKPLIHKTIKSKNASIKAHEELLQAKNNAEKISLELTAYLNAIGKLALISITDRTGNIIQVNEKFCEVSGYTQEELIGKNHRILNSCTHPKSFFDEMWATIAKGQTWHREVCNRDKSGKLYWVDSTIVPLVNVHGEIDRYLAVWVDITARKQNDLDLSERLKESNCLHVVRNYLEQDQDTEKTCQSILRSLIQALQFSDIAAAAITLGGTQFATAGYQDNFTHTINAAIIANGEACGRLEVAYTQDIPFALPYEQNLIDTIAHDLSRWYERKEAEKRIIEMATHDALTGLPNRHLLQDRIEQALVHDTRSQKQMAVLFIDLDHFKTINDSLGHDIGDLLLQAVAERLLTCVRSEDTVARQGGDEFIVVLNAIAESLDAAKVAQKILDALMRPYYIHKNELHICGSIGIAVFPDDGANAETLLKNSDVAMYHAKENGRNNYQFFTDELNKSAHERHTLGLDLRYALERNELVLHYQPIMDMPDHQLHSVEALLRWRHPQHKLIAPDKFINLAEETGLIIPIGEWVVKTVCEQINAWQARGYRIPKVAINLSARQFRDKELINNIARILDETGVAAHHITLEITESMLIDNIEKVVETLNCLNAMGIRISIDDFGTGYSSLSYLKRFPIHTLKIDRTFVRDIVTDRSDHTIVATIIAMAHSLEMDVIAEGIETEEQLNLLRAQHCNHYQGYYFSKPVTAAEIEYMLIKPASRHRKIHAIRSAG</sequence>
<evidence type="ECO:0000313" key="7">
    <source>
        <dbReference type="EMBL" id="SEO02087.1"/>
    </source>
</evidence>
<dbReference type="InterPro" id="IPR001610">
    <property type="entry name" value="PAC"/>
</dbReference>
<dbReference type="InterPro" id="IPR052155">
    <property type="entry name" value="Biofilm_reg_signaling"/>
</dbReference>
<dbReference type="AlphaFoldDB" id="A0A1H8LAE7"/>
<keyword evidence="2" id="KW-1133">Transmembrane helix</keyword>
<dbReference type="CDD" id="cd01949">
    <property type="entry name" value="GGDEF"/>
    <property type="match status" value="1"/>
</dbReference>
<dbReference type="PROSITE" id="PS50887">
    <property type="entry name" value="GGDEF"/>
    <property type="match status" value="1"/>
</dbReference>
<evidence type="ECO:0000259" key="6">
    <source>
        <dbReference type="PROSITE" id="PS50887"/>
    </source>
</evidence>
<dbReference type="CDD" id="cd01948">
    <property type="entry name" value="EAL"/>
    <property type="match status" value="1"/>
</dbReference>
<dbReference type="NCBIfam" id="TIGR00229">
    <property type="entry name" value="sensory_box"/>
    <property type="match status" value="1"/>
</dbReference>
<keyword evidence="2" id="KW-0472">Membrane</keyword>
<dbReference type="FunFam" id="3.20.20.450:FF:000001">
    <property type="entry name" value="Cyclic di-GMP phosphodiesterase yahA"/>
    <property type="match status" value="1"/>
</dbReference>
<dbReference type="Pfam" id="PF00563">
    <property type="entry name" value="EAL"/>
    <property type="match status" value="1"/>
</dbReference>
<feature type="domain" description="EAL" evidence="5">
    <location>
        <begin position="783"/>
        <end position="1037"/>
    </location>
</feature>
<dbReference type="SMART" id="SM00052">
    <property type="entry name" value="EAL"/>
    <property type="match status" value="1"/>
</dbReference>
<dbReference type="NCBIfam" id="TIGR00254">
    <property type="entry name" value="GGDEF"/>
    <property type="match status" value="1"/>
</dbReference>
<dbReference type="InterPro" id="IPR035919">
    <property type="entry name" value="EAL_sf"/>
</dbReference>
<evidence type="ECO:0000259" key="4">
    <source>
        <dbReference type="PROSITE" id="PS50113"/>
    </source>
</evidence>
<dbReference type="PANTHER" id="PTHR44757:SF2">
    <property type="entry name" value="BIOFILM ARCHITECTURE MAINTENANCE PROTEIN MBAA"/>
    <property type="match status" value="1"/>
</dbReference>
<dbReference type="Pfam" id="PF00990">
    <property type="entry name" value="GGDEF"/>
    <property type="match status" value="1"/>
</dbReference>
<dbReference type="PANTHER" id="PTHR44757">
    <property type="entry name" value="DIGUANYLATE CYCLASE DGCP"/>
    <property type="match status" value="1"/>
</dbReference>
<dbReference type="GO" id="GO:0071732">
    <property type="term" value="P:cellular response to nitric oxide"/>
    <property type="evidence" value="ECO:0007669"/>
    <property type="project" value="UniProtKB-ARBA"/>
</dbReference>
<accession>A0A1H8LAE7</accession>
<evidence type="ECO:0000256" key="2">
    <source>
        <dbReference type="SAM" id="Phobius"/>
    </source>
</evidence>
<name>A0A1H8LAE7_9PROT</name>
<feature type="transmembrane region" description="Helical" evidence="2">
    <location>
        <begin position="308"/>
        <end position="329"/>
    </location>
</feature>
<dbReference type="PROSITE" id="PS50883">
    <property type="entry name" value="EAL"/>
    <property type="match status" value="1"/>
</dbReference>
<organism evidence="7 8">
    <name type="scientific">Nitrosomonas oligotropha</name>
    <dbReference type="NCBI Taxonomy" id="42354"/>
    <lineage>
        <taxon>Bacteria</taxon>
        <taxon>Pseudomonadati</taxon>
        <taxon>Pseudomonadota</taxon>
        <taxon>Betaproteobacteria</taxon>
        <taxon>Nitrosomonadales</taxon>
        <taxon>Nitrosomonadaceae</taxon>
        <taxon>Nitrosomonas</taxon>
    </lineage>
</organism>
<evidence type="ECO:0000259" key="3">
    <source>
        <dbReference type="PROSITE" id="PS50112"/>
    </source>
</evidence>
<feature type="domain" description="PAS" evidence="3">
    <location>
        <begin position="378"/>
        <end position="421"/>
    </location>
</feature>
<dbReference type="GO" id="GO:0071111">
    <property type="term" value="F:cyclic-guanylate-specific phosphodiesterase activity"/>
    <property type="evidence" value="ECO:0007669"/>
    <property type="project" value="UniProtKB-EC"/>
</dbReference>
<dbReference type="SMART" id="SM00086">
    <property type="entry name" value="PAC"/>
    <property type="match status" value="1"/>
</dbReference>
<evidence type="ECO:0000259" key="5">
    <source>
        <dbReference type="PROSITE" id="PS50883"/>
    </source>
</evidence>
<keyword evidence="2" id="KW-0812">Transmembrane</keyword>
<dbReference type="Gene3D" id="3.30.450.20">
    <property type="entry name" value="PAS domain"/>
    <property type="match status" value="1"/>
</dbReference>
<dbReference type="EMBL" id="FODO01000003">
    <property type="protein sequence ID" value="SEO02087.1"/>
    <property type="molecule type" value="Genomic_DNA"/>
</dbReference>